<dbReference type="InterPro" id="IPR001932">
    <property type="entry name" value="PPM-type_phosphatase-like_dom"/>
</dbReference>
<accession>G0GC12</accession>
<dbReference type="HOGENOM" id="CLU_647110_0_0_12"/>
<dbReference type="Pfam" id="PF07228">
    <property type="entry name" value="SpoIIE"/>
    <property type="match status" value="1"/>
</dbReference>
<dbReference type="AlphaFoldDB" id="G0GC12"/>
<keyword evidence="4" id="KW-1185">Reference proteome</keyword>
<evidence type="ECO:0000313" key="3">
    <source>
        <dbReference type="EMBL" id="AEJ62023.1"/>
    </source>
</evidence>
<evidence type="ECO:0000256" key="1">
    <source>
        <dbReference type="ARBA" id="ARBA00022801"/>
    </source>
</evidence>
<dbReference type="OrthoDB" id="369918at2"/>
<dbReference type="GO" id="GO:0016791">
    <property type="term" value="F:phosphatase activity"/>
    <property type="evidence" value="ECO:0007669"/>
    <property type="project" value="TreeGrafter"/>
</dbReference>
<dbReference type="STRING" id="869211.Spith_1764"/>
<reference evidence="3 4" key="1">
    <citation type="submission" date="2011-06" db="EMBL/GenBank/DDBJ databases">
        <title>The complete genome of Spirochaeta thermophila DSM 6578.</title>
        <authorList>
            <consortium name="US DOE Joint Genome Institute (JGI-PGF)"/>
            <person name="Lucas S."/>
            <person name="Lapidus A."/>
            <person name="Bruce D."/>
            <person name="Goodwin L."/>
            <person name="Pitluck S."/>
            <person name="Peters L."/>
            <person name="Kyrpides N."/>
            <person name="Mavromatis K."/>
            <person name="Ivanova N."/>
            <person name="Mikailova N."/>
            <person name="Pagani I."/>
            <person name="Chertkov O."/>
            <person name="Detter J.C."/>
            <person name="Tapia R."/>
            <person name="Han C."/>
            <person name="Land M."/>
            <person name="Hauser L."/>
            <person name="Markowitz V."/>
            <person name="Cheng J.-F."/>
            <person name="Hugenholtz P."/>
            <person name="Woyke T."/>
            <person name="Wu D."/>
            <person name="Spring S."/>
            <person name="Merkhoffer B."/>
            <person name="Schneider S."/>
            <person name="Klenk H.-P."/>
            <person name="Eisen J.A."/>
        </authorList>
    </citation>
    <scope>NUCLEOTIDE SEQUENCE [LARGE SCALE GENOMIC DNA]</scope>
    <source>
        <strain evidence="4">ATCC 700085 / DSM 6578 / Z-1203</strain>
    </source>
</reference>
<dbReference type="InterPro" id="IPR052016">
    <property type="entry name" value="Bact_Sigma-Reg"/>
</dbReference>
<dbReference type="InterPro" id="IPR036457">
    <property type="entry name" value="PPM-type-like_dom_sf"/>
</dbReference>
<organism evidence="3 4">
    <name type="scientific">Winmispira thermophila (strain ATCC 700085 / DSM 6578 / Z-1203)</name>
    <name type="common">Spirochaeta thermophila</name>
    <dbReference type="NCBI Taxonomy" id="869211"/>
    <lineage>
        <taxon>Bacteria</taxon>
        <taxon>Pseudomonadati</taxon>
        <taxon>Spirochaetota</taxon>
        <taxon>Spirochaetia</taxon>
        <taxon>Winmispirales</taxon>
        <taxon>Winmispiraceae</taxon>
        <taxon>Winmispira</taxon>
    </lineage>
</organism>
<dbReference type="Gene3D" id="3.60.40.10">
    <property type="entry name" value="PPM-type phosphatase domain"/>
    <property type="match status" value="1"/>
</dbReference>
<gene>
    <name evidence="3" type="ordered locus">Spith_1764</name>
</gene>
<dbReference type="SMART" id="SM00331">
    <property type="entry name" value="PP2C_SIG"/>
    <property type="match status" value="1"/>
</dbReference>
<dbReference type="RefSeq" id="WP_014625352.1">
    <property type="nucleotide sequence ID" value="NC_017583.1"/>
</dbReference>
<evidence type="ECO:0000259" key="2">
    <source>
        <dbReference type="SMART" id="SM00331"/>
    </source>
</evidence>
<dbReference type="Proteomes" id="UP000007254">
    <property type="component" value="Chromosome"/>
</dbReference>
<dbReference type="Gene3D" id="3.10.580.10">
    <property type="entry name" value="CBS-domain"/>
    <property type="match status" value="1"/>
</dbReference>
<sequence>MHTGAQAQESIARRGPSLSPVADTRILMRVTSSYYHTHAIAALASQYCCVFPDALLEDLALDLSPHPEVEAVAVVDRAGRPRGILRRRHVHAMLSRPYAWEVFKRSSVLEAMEEAPTVHQETHYLSVFADAREHIYGEDPRYYVLVDDSGRYTGMVSTRDMLVYSYRRIMEDLSLARTIQQRIHPAEQEIHRPGLSCLTFTSMSQGIGGDYLNIRSYRPGTWFILMGDVSGKGIAASLVASLLDGIFRTYRGKEGAEGLLTHLNAHLYHLFALEKFLTAVLVVAREGSPTVTIYDMGHSYLFLIREGRIKRLKTHQSNLPLGIHPELSPVANTLTLKEGDVLFAHTDGLTEQHNPEGATFSYDRITRAVDAWDGNEIRTLKDLILHEHLTFRDSHPQEDDITFFLLTIYPP</sequence>
<name>G0GC12_WINT7</name>
<dbReference type="SUPFAM" id="SSF81606">
    <property type="entry name" value="PP2C-like"/>
    <property type="match status" value="1"/>
</dbReference>
<protein>
    <submittedName>
        <fullName evidence="3">Protein serine/threonine phosphatase</fullName>
    </submittedName>
</protein>
<keyword evidence="1" id="KW-0378">Hydrolase</keyword>
<dbReference type="InterPro" id="IPR046342">
    <property type="entry name" value="CBS_dom_sf"/>
</dbReference>
<dbReference type="KEGG" id="stq:Spith_1764"/>
<dbReference type="PANTHER" id="PTHR43156">
    <property type="entry name" value="STAGE II SPORULATION PROTEIN E-RELATED"/>
    <property type="match status" value="1"/>
</dbReference>
<proteinExistence type="predicted"/>
<feature type="domain" description="PPM-type phosphatase" evidence="2">
    <location>
        <begin position="192"/>
        <end position="408"/>
    </location>
</feature>
<dbReference type="SUPFAM" id="SSF54631">
    <property type="entry name" value="CBS-domain pair"/>
    <property type="match status" value="1"/>
</dbReference>
<dbReference type="PANTHER" id="PTHR43156:SF2">
    <property type="entry name" value="STAGE II SPORULATION PROTEIN E"/>
    <property type="match status" value="1"/>
</dbReference>
<evidence type="ECO:0000313" key="4">
    <source>
        <dbReference type="Proteomes" id="UP000007254"/>
    </source>
</evidence>
<dbReference type="EMBL" id="CP002903">
    <property type="protein sequence ID" value="AEJ62023.1"/>
    <property type="molecule type" value="Genomic_DNA"/>
</dbReference>